<evidence type="ECO:0000313" key="1">
    <source>
        <dbReference type="EMBL" id="CAK5038799.1"/>
    </source>
</evidence>
<gene>
    <name evidence="1" type="ORF">MENTE1834_LOCUS9735</name>
</gene>
<dbReference type="EMBL" id="CAVMJV010000009">
    <property type="protein sequence ID" value="CAK5038799.1"/>
    <property type="molecule type" value="Genomic_DNA"/>
</dbReference>
<comment type="caution">
    <text evidence="1">The sequence shown here is derived from an EMBL/GenBank/DDBJ whole genome shotgun (WGS) entry which is preliminary data.</text>
</comment>
<proteinExistence type="predicted"/>
<reference evidence="1" key="1">
    <citation type="submission" date="2023-11" db="EMBL/GenBank/DDBJ databases">
        <authorList>
            <person name="Poullet M."/>
        </authorList>
    </citation>
    <scope>NUCLEOTIDE SEQUENCE</scope>
    <source>
        <strain evidence="1">E1834</strain>
    </source>
</reference>
<dbReference type="Proteomes" id="UP001497535">
    <property type="component" value="Unassembled WGS sequence"/>
</dbReference>
<name>A0ACB0Y9W7_MELEN</name>
<accession>A0ACB0Y9W7</accession>
<sequence length="106" mass="11677">MFANAAIHGNLQTTGYGLLQHLSHCHEPLPAFDSQLSQDPLFSSQSSNNSANAFRMGSSSSNGKTPIEGDYCLKSFEDKNEGDSDINKNILPKKRGSKRRRDEGYI</sequence>
<organism evidence="1 2">
    <name type="scientific">Meloidogyne enterolobii</name>
    <name type="common">Root-knot nematode worm</name>
    <name type="synonym">Meloidogyne mayaguensis</name>
    <dbReference type="NCBI Taxonomy" id="390850"/>
    <lineage>
        <taxon>Eukaryota</taxon>
        <taxon>Metazoa</taxon>
        <taxon>Ecdysozoa</taxon>
        <taxon>Nematoda</taxon>
        <taxon>Chromadorea</taxon>
        <taxon>Rhabditida</taxon>
        <taxon>Tylenchina</taxon>
        <taxon>Tylenchomorpha</taxon>
        <taxon>Tylenchoidea</taxon>
        <taxon>Meloidogynidae</taxon>
        <taxon>Meloidogyninae</taxon>
        <taxon>Meloidogyne</taxon>
    </lineage>
</organism>
<evidence type="ECO:0000313" key="2">
    <source>
        <dbReference type="Proteomes" id="UP001497535"/>
    </source>
</evidence>
<keyword evidence="2" id="KW-1185">Reference proteome</keyword>
<protein>
    <submittedName>
        <fullName evidence="1">Uncharacterized protein</fullName>
    </submittedName>
</protein>